<dbReference type="InterPro" id="IPR013087">
    <property type="entry name" value="Znf_C2H2_type"/>
</dbReference>
<evidence type="ECO:0000256" key="7">
    <source>
        <dbReference type="ARBA" id="ARBA00023242"/>
    </source>
</evidence>
<accession>A0AAQ3JQ57</accession>
<reference evidence="10 11" key="1">
    <citation type="submission" date="2023-10" db="EMBL/GenBank/DDBJ databases">
        <title>Chromosome-scale genome assembly provides insights into flower coloration mechanisms of Canna indica.</title>
        <authorList>
            <person name="Li C."/>
        </authorList>
    </citation>
    <scope>NUCLEOTIDE SEQUENCE [LARGE SCALE GENOMIC DNA]</scope>
    <source>
        <tissue evidence="10">Flower</tissue>
    </source>
</reference>
<keyword evidence="3 8" id="KW-0863">Zinc-finger</keyword>
<organism evidence="10 11">
    <name type="scientific">Canna indica</name>
    <name type="common">Indian-shot</name>
    <dbReference type="NCBI Taxonomy" id="4628"/>
    <lineage>
        <taxon>Eukaryota</taxon>
        <taxon>Viridiplantae</taxon>
        <taxon>Streptophyta</taxon>
        <taxon>Embryophyta</taxon>
        <taxon>Tracheophyta</taxon>
        <taxon>Spermatophyta</taxon>
        <taxon>Magnoliopsida</taxon>
        <taxon>Liliopsida</taxon>
        <taxon>Zingiberales</taxon>
        <taxon>Cannaceae</taxon>
        <taxon>Canna</taxon>
    </lineage>
</organism>
<evidence type="ECO:0000256" key="8">
    <source>
        <dbReference type="PROSITE-ProRule" id="PRU00042"/>
    </source>
</evidence>
<dbReference type="PROSITE" id="PS50157">
    <property type="entry name" value="ZINC_FINGER_C2H2_2"/>
    <property type="match status" value="1"/>
</dbReference>
<gene>
    <name evidence="10" type="ORF">Cni_G02493</name>
</gene>
<dbReference type="SMART" id="SM00355">
    <property type="entry name" value="ZnF_C2H2"/>
    <property type="match status" value="1"/>
</dbReference>
<evidence type="ECO:0000256" key="5">
    <source>
        <dbReference type="ARBA" id="ARBA00023015"/>
    </source>
</evidence>
<dbReference type="GO" id="GO:0005634">
    <property type="term" value="C:nucleus"/>
    <property type="evidence" value="ECO:0007669"/>
    <property type="project" value="UniProtKB-SubCell"/>
</dbReference>
<dbReference type="EMBL" id="CP136890">
    <property type="protein sequence ID" value="WOK93792.1"/>
    <property type="molecule type" value="Genomic_DNA"/>
</dbReference>
<keyword evidence="11" id="KW-1185">Reference proteome</keyword>
<dbReference type="InterPro" id="IPR036236">
    <property type="entry name" value="Znf_C2H2_sf"/>
</dbReference>
<evidence type="ECO:0000259" key="9">
    <source>
        <dbReference type="PROSITE" id="PS50157"/>
    </source>
</evidence>
<keyword evidence="2" id="KW-0479">Metal-binding</keyword>
<sequence length="243" mass="27274">MEQARYWMWPRTKYNSSNNSSSSRFLVGYPTAAAAAAESTWEEKAFAEDAAGRYLGGCVWPPRSYSCSFCQREFRSAQALGGHMNVHRRDRARLRQLSSSGLDGEAAAGAVNHRVVDKAACRPPQVNPNSCILASPVSPRVSAHTLFSTTRQNLKEPLVRSATRFVEDSTHPLRRQVVPQLVNFGGSVNGTSWLRSWRDQGAYVEEISCNKRRRTCEHQQVQLEELNHNKELDLELRLGNSPN</sequence>
<evidence type="ECO:0000256" key="2">
    <source>
        <dbReference type="ARBA" id="ARBA00022723"/>
    </source>
</evidence>
<dbReference type="Pfam" id="PF13912">
    <property type="entry name" value="zf-C2H2_6"/>
    <property type="match status" value="1"/>
</dbReference>
<evidence type="ECO:0000256" key="6">
    <source>
        <dbReference type="ARBA" id="ARBA00023163"/>
    </source>
</evidence>
<dbReference type="PROSITE" id="PS00028">
    <property type="entry name" value="ZINC_FINGER_C2H2_1"/>
    <property type="match status" value="1"/>
</dbReference>
<keyword evidence="7" id="KW-0539">Nucleus</keyword>
<evidence type="ECO:0000256" key="1">
    <source>
        <dbReference type="ARBA" id="ARBA00004123"/>
    </source>
</evidence>
<name>A0AAQ3JQ57_9LILI</name>
<keyword evidence="6" id="KW-0804">Transcription</keyword>
<dbReference type="GO" id="GO:0008270">
    <property type="term" value="F:zinc ion binding"/>
    <property type="evidence" value="ECO:0007669"/>
    <property type="project" value="UniProtKB-KW"/>
</dbReference>
<dbReference type="InterPro" id="IPR052426">
    <property type="entry name" value="Plant_dev_regulator"/>
</dbReference>
<dbReference type="PANTHER" id="PTHR45801:SF5">
    <property type="entry name" value="OS05G0286100 PROTEIN"/>
    <property type="match status" value="1"/>
</dbReference>
<dbReference type="Proteomes" id="UP001327560">
    <property type="component" value="Chromosome 1"/>
</dbReference>
<dbReference type="PANTHER" id="PTHR45801">
    <property type="entry name" value="OS07G0101800 PROTEIN"/>
    <property type="match status" value="1"/>
</dbReference>
<evidence type="ECO:0000313" key="11">
    <source>
        <dbReference type="Proteomes" id="UP001327560"/>
    </source>
</evidence>
<keyword evidence="4" id="KW-0862">Zinc</keyword>
<feature type="domain" description="C2H2-type" evidence="9">
    <location>
        <begin position="65"/>
        <end position="92"/>
    </location>
</feature>
<dbReference type="AlphaFoldDB" id="A0AAQ3JQ57"/>
<evidence type="ECO:0000256" key="3">
    <source>
        <dbReference type="ARBA" id="ARBA00022771"/>
    </source>
</evidence>
<dbReference type="SUPFAM" id="SSF57667">
    <property type="entry name" value="beta-beta-alpha zinc fingers"/>
    <property type="match status" value="1"/>
</dbReference>
<dbReference type="Gene3D" id="3.30.160.60">
    <property type="entry name" value="Classic Zinc Finger"/>
    <property type="match status" value="1"/>
</dbReference>
<evidence type="ECO:0000313" key="10">
    <source>
        <dbReference type="EMBL" id="WOK93792.1"/>
    </source>
</evidence>
<comment type="subcellular location">
    <subcellularLocation>
        <location evidence="1">Nucleus</location>
    </subcellularLocation>
</comment>
<evidence type="ECO:0000256" key="4">
    <source>
        <dbReference type="ARBA" id="ARBA00022833"/>
    </source>
</evidence>
<proteinExistence type="predicted"/>
<protein>
    <recommendedName>
        <fullName evidence="9">C2H2-type domain-containing protein</fullName>
    </recommendedName>
</protein>
<keyword evidence="5" id="KW-0805">Transcription regulation</keyword>